<gene>
    <name evidence="2" type="ORF">GTA08_BOTSDO05217</name>
</gene>
<dbReference type="PROSITE" id="PS51257">
    <property type="entry name" value="PROKAR_LIPOPROTEIN"/>
    <property type="match status" value="1"/>
</dbReference>
<protein>
    <recommendedName>
        <fullName evidence="4">Secreted protein</fullName>
    </recommendedName>
</protein>
<sequence length="114" mass="11754">MKATTTTLLALASTLVGTATACRQLSCASDACEATPEQAAVRLCNALSGLQSGATGDAAALGYEAGTNRYTGTLAVWRAHDVVDDWSKVEGYTMYAADQKSNVGGCKVVKNVDC</sequence>
<keyword evidence="1" id="KW-0732">Signal</keyword>
<reference evidence="2" key="1">
    <citation type="submission" date="2020-04" db="EMBL/GenBank/DDBJ databases">
        <title>Genome Assembly and Annotation of Botryosphaeria dothidea sdau 11-99, a Latent Pathogen of Apple Fruit Ring Rot in China.</title>
        <authorList>
            <person name="Yu C."/>
            <person name="Diao Y."/>
            <person name="Lu Q."/>
            <person name="Zhao J."/>
            <person name="Cui S."/>
            <person name="Peng C."/>
            <person name="He B."/>
            <person name="Liu H."/>
        </authorList>
    </citation>
    <scope>NUCLEOTIDE SEQUENCE [LARGE SCALE GENOMIC DNA]</scope>
    <source>
        <strain evidence="2">Sdau11-99</strain>
    </source>
</reference>
<dbReference type="Proteomes" id="UP000572817">
    <property type="component" value="Unassembled WGS sequence"/>
</dbReference>
<keyword evidence="3" id="KW-1185">Reference proteome</keyword>
<organism evidence="2 3">
    <name type="scientific">Botryosphaeria dothidea</name>
    <dbReference type="NCBI Taxonomy" id="55169"/>
    <lineage>
        <taxon>Eukaryota</taxon>
        <taxon>Fungi</taxon>
        <taxon>Dikarya</taxon>
        <taxon>Ascomycota</taxon>
        <taxon>Pezizomycotina</taxon>
        <taxon>Dothideomycetes</taxon>
        <taxon>Dothideomycetes incertae sedis</taxon>
        <taxon>Botryosphaeriales</taxon>
        <taxon>Botryosphaeriaceae</taxon>
        <taxon>Botryosphaeria</taxon>
    </lineage>
</organism>
<proteinExistence type="predicted"/>
<evidence type="ECO:0000313" key="2">
    <source>
        <dbReference type="EMBL" id="KAF4306800.1"/>
    </source>
</evidence>
<evidence type="ECO:0008006" key="4">
    <source>
        <dbReference type="Google" id="ProtNLM"/>
    </source>
</evidence>
<accession>A0A8H4ISH6</accession>
<comment type="caution">
    <text evidence="2">The sequence shown here is derived from an EMBL/GenBank/DDBJ whole genome shotgun (WGS) entry which is preliminary data.</text>
</comment>
<evidence type="ECO:0000313" key="3">
    <source>
        <dbReference type="Proteomes" id="UP000572817"/>
    </source>
</evidence>
<evidence type="ECO:0000256" key="1">
    <source>
        <dbReference type="SAM" id="SignalP"/>
    </source>
</evidence>
<dbReference type="AlphaFoldDB" id="A0A8H4ISH6"/>
<dbReference type="EMBL" id="WWBZ02000033">
    <property type="protein sequence ID" value="KAF4306800.1"/>
    <property type="molecule type" value="Genomic_DNA"/>
</dbReference>
<dbReference type="OrthoDB" id="10605406at2759"/>
<feature type="chain" id="PRO_5034978687" description="Secreted protein" evidence="1">
    <location>
        <begin position="22"/>
        <end position="114"/>
    </location>
</feature>
<feature type="signal peptide" evidence="1">
    <location>
        <begin position="1"/>
        <end position="21"/>
    </location>
</feature>
<name>A0A8H4ISH6_9PEZI</name>